<dbReference type="Pfam" id="PF01638">
    <property type="entry name" value="HxlR"/>
    <property type="match status" value="1"/>
</dbReference>
<dbReference type="EMBL" id="LVHI01000014">
    <property type="protein sequence ID" value="OAK53897.1"/>
    <property type="molecule type" value="Genomic_DNA"/>
</dbReference>
<dbReference type="RefSeq" id="WP_068426544.1">
    <property type="nucleotide sequence ID" value="NZ_LVHI01000014.1"/>
</dbReference>
<keyword evidence="1" id="KW-0805">Transcription regulation</keyword>
<evidence type="ECO:0000256" key="2">
    <source>
        <dbReference type="ARBA" id="ARBA00023125"/>
    </source>
</evidence>
<keyword evidence="2" id="KW-0238">DNA-binding</keyword>
<dbReference type="SUPFAM" id="SSF46785">
    <property type="entry name" value="Winged helix' DNA-binding domain"/>
    <property type="match status" value="1"/>
</dbReference>
<proteinExistence type="predicted"/>
<name>A0A177YEG6_9NOCA</name>
<accession>A0A177YEG6</accession>
<evidence type="ECO:0000313" key="6">
    <source>
        <dbReference type="Proteomes" id="UP000077519"/>
    </source>
</evidence>
<dbReference type="Proteomes" id="UP000077519">
    <property type="component" value="Unassembled WGS sequence"/>
</dbReference>
<dbReference type="Gene3D" id="1.10.10.10">
    <property type="entry name" value="Winged helix-like DNA-binding domain superfamily/Winged helix DNA-binding domain"/>
    <property type="match status" value="1"/>
</dbReference>
<organism evidence="5 6">
    <name type="scientific">Rhodococcoides kyotonense</name>
    <dbReference type="NCBI Taxonomy" id="398843"/>
    <lineage>
        <taxon>Bacteria</taxon>
        <taxon>Bacillati</taxon>
        <taxon>Actinomycetota</taxon>
        <taxon>Actinomycetes</taxon>
        <taxon>Mycobacteriales</taxon>
        <taxon>Nocardiaceae</taxon>
        <taxon>Rhodococcoides</taxon>
    </lineage>
</organism>
<evidence type="ECO:0000313" key="5">
    <source>
        <dbReference type="EMBL" id="OAK53897.1"/>
    </source>
</evidence>
<evidence type="ECO:0000256" key="1">
    <source>
        <dbReference type="ARBA" id="ARBA00023015"/>
    </source>
</evidence>
<dbReference type="PANTHER" id="PTHR33204:SF18">
    <property type="entry name" value="TRANSCRIPTIONAL REGULATORY PROTEIN"/>
    <property type="match status" value="1"/>
</dbReference>
<feature type="domain" description="HTH hxlR-type" evidence="4">
    <location>
        <begin position="10"/>
        <end position="108"/>
    </location>
</feature>
<dbReference type="PANTHER" id="PTHR33204">
    <property type="entry name" value="TRANSCRIPTIONAL REGULATOR, MARR FAMILY"/>
    <property type="match status" value="1"/>
</dbReference>
<protein>
    <submittedName>
        <fullName evidence="5">Transcriptional regulator</fullName>
    </submittedName>
</protein>
<reference evidence="5 6" key="1">
    <citation type="submission" date="2016-03" db="EMBL/GenBank/DDBJ databases">
        <title>Genome sequence of Rhodococcus kyotonensis KB10.</title>
        <authorList>
            <person name="Jeong H."/>
            <person name="Hong C.E."/>
            <person name="Jo S.H."/>
            <person name="Park J.M."/>
        </authorList>
    </citation>
    <scope>NUCLEOTIDE SEQUENCE [LARGE SCALE GENOMIC DNA]</scope>
    <source>
        <strain evidence="5 6">KB10</strain>
    </source>
</reference>
<dbReference type="InterPro" id="IPR002577">
    <property type="entry name" value="HTH_HxlR"/>
</dbReference>
<dbReference type="GO" id="GO:0003677">
    <property type="term" value="F:DNA binding"/>
    <property type="evidence" value="ECO:0007669"/>
    <property type="project" value="UniProtKB-KW"/>
</dbReference>
<dbReference type="PROSITE" id="PS51118">
    <property type="entry name" value="HTH_HXLR"/>
    <property type="match status" value="1"/>
</dbReference>
<gene>
    <name evidence="5" type="ORF">A3K89_21550</name>
</gene>
<dbReference type="InterPro" id="IPR036390">
    <property type="entry name" value="WH_DNA-bd_sf"/>
</dbReference>
<keyword evidence="6" id="KW-1185">Reference proteome</keyword>
<sequence>MPRRSYQQYCAIGRTLDIVGDRWSLLVVRELCGGPRRYSDLFADLPGISTDVLAARLRDLEADGVVAKRLIGPPTNASVYELTEEGEGLRPALRALSEWGAGRLGERGDKDAVRAHWMAFPIGRAIAERVGKAAVNVRIGSEPTFHVLVADGDIEHHDNEIDSADADIVLDLDDAIAIVRGERSLPVEAVTWHGDTPPPGNSRAISQ</sequence>
<dbReference type="InterPro" id="IPR036388">
    <property type="entry name" value="WH-like_DNA-bd_sf"/>
</dbReference>
<comment type="caution">
    <text evidence="5">The sequence shown here is derived from an EMBL/GenBank/DDBJ whole genome shotgun (WGS) entry which is preliminary data.</text>
</comment>
<evidence type="ECO:0000259" key="4">
    <source>
        <dbReference type="PROSITE" id="PS51118"/>
    </source>
</evidence>
<evidence type="ECO:0000256" key="3">
    <source>
        <dbReference type="ARBA" id="ARBA00023163"/>
    </source>
</evidence>
<keyword evidence="3" id="KW-0804">Transcription</keyword>
<dbReference type="AlphaFoldDB" id="A0A177YEG6"/>